<keyword evidence="8" id="KW-1185">Reference proteome</keyword>
<dbReference type="CDD" id="cd08696">
    <property type="entry name" value="C2_Dock-C"/>
    <property type="match status" value="1"/>
</dbReference>
<dbReference type="InterPro" id="IPR046773">
    <property type="entry name" value="DOCKER_Lobe_C"/>
</dbReference>
<evidence type="ECO:0000313" key="8">
    <source>
        <dbReference type="Proteomes" id="UP000594262"/>
    </source>
</evidence>
<dbReference type="InterPro" id="IPR037808">
    <property type="entry name" value="C2_Dock-C"/>
</dbReference>
<evidence type="ECO:0008006" key="9">
    <source>
        <dbReference type="Google" id="ProtNLM"/>
    </source>
</evidence>
<evidence type="ECO:0000256" key="3">
    <source>
        <dbReference type="PROSITE-ProRule" id="PRU00983"/>
    </source>
</evidence>
<feature type="compositionally biased region" description="Basic and acidic residues" evidence="4">
    <location>
        <begin position="417"/>
        <end position="432"/>
    </location>
</feature>
<feature type="domain" description="DOCKER" evidence="6">
    <location>
        <begin position="1642"/>
        <end position="2080"/>
    </location>
</feature>
<dbReference type="GO" id="GO:0007264">
    <property type="term" value="P:small GTPase-mediated signal transduction"/>
    <property type="evidence" value="ECO:0007669"/>
    <property type="project" value="InterPro"/>
</dbReference>
<dbReference type="InterPro" id="IPR046769">
    <property type="entry name" value="DOCKER_Lobe_A"/>
</dbReference>
<dbReference type="Pfam" id="PF06920">
    <property type="entry name" value="DHR-2_Lobe_A"/>
    <property type="match status" value="1"/>
</dbReference>
<feature type="region of interest" description="Disordered" evidence="4">
    <location>
        <begin position="409"/>
        <end position="479"/>
    </location>
</feature>
<dbReference type="EnsemblMetazoa" id="CLYHEMT016793.1">
    <property type="protein sequence ID" value="CLYHEMP016793.1"/>
    <property type="gene ID" value="CLYHEMG016793"/>
</dbReference>
<dbReference type="Pfam" id="PF11878">
    <property type="entry name" value="DOCK_C-D_N"/>
    <property type="match status" value="1"/>
</dbReference>
<dbReference type="PROSITE" id="PS51651">
    <property type="entry name" value="DOCKER"/>
    <property type="match status" value="1"/>
</dbReference>
<comment type="similarity">
    <text evidence="3">Belongs to the DOCK family.</text>
</comment>
<dbReference type="OrthoDB" id="47328at2759"/>
<dbReference type="InterPro" id="IPR026791">
    <property type="entry name" value="DOCK"/>
</dbReference>
<dbReference type="InterPro" id="IPR043162">
    <property type="entry name" value="DOCK_C_lobe_C"/>
</dbReference>
<dbReference type="GO" id="GO:0005085">
    <property type="term" value="F:guanyl-nucleotide exchange factor activity"/>
    <property type="evidence" value="ECO:0007669"/>
    <property type="project" value="UniProtKB-KW"/>
</dbReference>
<dbReference type="Gene3D" id="1.20.58.740">
    <property type="match status" value="1"/>
</dbReference>
<evidence type="ECO:0000256" key="1">
    <source>
        <dbReference type="ARBA" id="ARBA00022553"/>
    </source>
</evidence>
<dbReference type="Gene3D" id="2.60.40.150">
    <property type="entry name" value="C2 domain"/>
    <property type="match status" value="1"/>
</dbReference>
<evidence type="ECO:0000259" key="5">
    <source>
        <dbReference type="PROSITE" id="PS51650"/>
    </source>
</evidence>
<name>A0A7M5X2J4_9CNID</name>
<dbReference type="Pfam" id="PF20421">
    <property type="entry name" value="DHR-2_Lobe_C"/>
    <property type="match status" value="1"/>
</dbReference>
<evidence type="ECO:0000259" key="6">
    <source>
        <dbReference type="PROSITE" id="PS51651"/>
    </source>
</evidence>
<dbReference type="PROSITE" id="PS51650">
    <property type="entry name" value="C2_DOCK"/>
    <property type="match status" value="1"/>
</dbReference>
<dbReference type="Pfam" id="PF14429">
    <property type="entry name" value="DOCK-C2"/>
    <property type="match status" value="1"/>
</dbReference>
<evidence type="ECO:0000256" key="2">
    <source>
        <dbReference type="ARBA" id="ARBA00022658"/>
    </source>
</evidence>
<evidence type="ECO:0000313" key="7">
    <source>
        <dbReference type="EnsemblMetazoa" id="CLYHEMP016793.1"/>
    </source>
</evidence>
<organism evidence="7 8">
    <name type="scientific">Clytia hemisphaerica</name>
    <dbReference type="NCBI Taxonomy" id="252671"/>
    <lineage>
        <taxon>Eukaryota</taxon>
        <taxon>Metazoa</taxon>
        <taxon>Cnidaria</taxon>
        <taxon>Hydrozoa</taxon>
        <taxon>Hydroidolina</taxon>
        <taxon>Leptothecata</taxon>
        <taxon>Obeliida</taxon>
        <taxon>Clytiidae</taxon>
        <taxon>Clytia</taxon>
    </lineage>
</organism>
<proteinExistence type="inferred from homology"/>
<feature type="compositionally biased region" description="Basic and acidic residues" evidence="4">
    <location>
        <begin position="467"/>
        <end position="477"/>
    </location>
</feature>
<dbReference type="InterPro" id="IPR016024">
    <property type="entry name" value="ARM-type_fold"/>
</dbReference>
<protein>
    <recommendedName>
        <fullName evidence="9">Dedicator of cytokinesis protein 7</fullName>
    </recommendedName>
</protein>
<dbReference type="InterPro" id="IPR021816">
    <property type="entry name" value="DOCK_C/D_N"/>
</dbReference>
<keyword evidence="2" id="KW-0344">Guanine-nucleotide releasing factor</keyword>
<feature type="compositionally biased region" description="Basic and acidic residues" evidence="4">
    <location>
        <begin position="164"/>
        <end position="178"/>
    </location>
</feature>
<reference evidence="7" key="1">
    <citation type="submission" date="2021-01" db="UniProtKB">
        <authorList>
            <consortium name="EnsemblMetazoa"/>
        </authorList>
    </citation>
    <scope>IDENTIFICATION</scope>
</reference>
<dbReference type="FunFam" id="1.20.58.740:FF:000002">
    <property type="entry name" value="Dedicator of cytokinesis protein 7"/>
    <property type="match status" value="1"/>
</dbReference>
<feature type="domain" description="C2 DOCK-type" evidence="5">
    <location>
        <begin position="585"/>
        <end position="753"/>
    </location>
</feature>
<dbReference type="InterPro" id="IPR046770">
    <property type="entry name" value="DOCKER_Lobe_B"/>
</dbReference>
<keyword evidence="1" id="KW-0597">Phosphoprotein</keyword>
<dbReference type="Gene3D" id="1.25.40.410">
    <property type="match status" value="1"/>
</dbReference>
<dbReference type="PANTHER" id="PTHR23317:SF76">
    <property type="entry name" value="LD20667P"/>
    <property type="match status" value="1"/>
</dbReference>
<dbReference type="InterPro" id="IPR027357">
    <property type="entry name" value="DOCKER_dom"/>
</dbReference>
<evidence type="ECO:0000256" key="4">
    <source>
        <dbReference type="SAM" id="MobiDB-lite"/>
    </source>
</evidence>
<dbReference type="PANTHER" id="PTHR23317">
    <property type="entry name" value="DEDICATOR OF CYTOKINESIS DOCK"/>
    <property type="match status" value="1"/>
</dbReference>
<dbReference type="SUPFAM" id="SSF48371">
    <property type="entry name" value="ARM repeat"/>
    <property type="match status" value="1"/>
</dbReference>
<dbReference type="FunFam" id="1.25.40.410:FF:000002">
    <property type="entry name" value="Dedicator of cytokinesis protein 7"/>
    <property type="match status" value="1"/>
</dbReference>
<feature type="region of interest" description="Disordered" evidence="4">
    <location>
        <begin position="1"/>
        <end position="33"/>
    </location>
</feature>
<feature type="region of interest" description="Disordered" evidence="4">
    <location>
        <begin position="145"/>
        <end position="179"/>
    </location>
</feature>
<sequence length="2110" mass="240385">MSSQAGKERAFAQRLHRNTTSQTPSAASIPGDRRSQISRISFSEIQNYQTGITPTYQDVVDPLDFEEFILQHQPLADDSSTIAVLSEFPDDDIEVTSIQRKSRTVGLTVPDVLHSSNDPLVKDCVKSYTDDWSIVNRKYQVKGFGGKQKQRSRMDSSTQRLHKHEYEVDERKENDGKNNRQLLQATPRGSWASSIFDLQSCQPDPLLQGLLDNIPIEDVDKQNKVFREKNRVSSIFSIFPQNEEEQFVTRAPAVIPQEHVGQRILVRCTELKLELDIEPIFATMALYDCKQKRKISENFHFDMNQDWHKKMLSPYNKGKIDISTLAKSCIFSVTYPSSEVCLVVKLEKVLQQGDITECAEPYMKDTESQKSREKARAQAEQFCGRNGAYRMPFAWTAIHLVDVITGASAAEPPSSNNEKDQPSPKDPVRRGSPDMGGGRSSMRRQGEGVSRRVSNSSEVGKPGVNRYSHERPSREAEENSVDLANFRAISLTVSTFFKQESEKLSDEDLFKLLADLRRPNSLLRKLKCITGLLKLDITPPQENLKYCLTPELIPVAPYPDKQGAPVKEVQEFAPREVFVPYVTYRNTLYIYPESLNFSNRTGSARNIAVKVQFLEGEDVQNHALACIYGKSSGPEFVKEIFTPVVYHNKTPYFYEEVKVKLPAQLGEQHHFLFTFYHVSFKTESGGPIESTPVGCTWIPALKDGRLNLGEFALPVAADKLPQSYSMLAPDVQLPNMKWVDGHKPVFSCSLHTESSVHPQDFYLHRFFKLCHSLEGRLQNTSNKSQESNMEANLHKYIKDLEKAQLEPLVRFLHLVLDKLFTLLVRPTAISGTVVNVSQFAFDALTLIVHRVHELPSAEQDKHGHNNLLASYVSYFFNTPGSGTPIASPKDSPTLPKNHSEMFENFPPSLNQHNRNMSNSNPTIHEQSKGHNKSVSMVGEAWMDDVMKYDNIAGNRSSVAESSSSRASHNTPFASHRKLVHEELALQWAVAKQPYKERASEHAWFYFTIMAKSMAQYLDLADKLFFYRKERFQERFLDDLIALVNTVVTEIIHKSENKMHHSARRLNTSLAFFLNDLLSLMDRGFVLKRVASYLKEMQQAGAAIEKGLTFLKLEFLHILCSHEHHVVLNLPFPIETEEKEQISPSPSMNSIMSAGSSMLSMIGRDPGTIPELSFIFREQHFLVGQLLCELKNSFDTNDLDIMTDAVEVLRDIISTHDQDSRYESSLCRGRVASLYLPLIGVAMEVLPYLHGYESDRDEQLINENVANAIANSSVLSKSSTGDLQSQMSSTKLTKLSIDATRHFLMCFMWVLKNLGEDQLKQWISRKSARRLIQLLEVLDLGIKLFEYQPRKKVALASVKSGGKNQVATTGTNDNKERLKSLENAIMNPSAARDMLRRRKEMDSLRERKDESPKLRWKKDQTYFKKNNDSSGNDDVQLEGNLSAEYSMTTLDALELLVQSVDKSDAMKTVVDNCLRVLLHCFTCNQSTEVLQNMFATQRSILSKFPELVFEEETELCADLCYRLLTHCSSSSHLIRAQASASLYLLMRQNYEIGNNFARVKMQVTMSLSSLVGSECFNEDFLRKSLKTIITYAQADQQLKQTPFPEQVRELVFNLHMILSDTVKMKEYEEDKEMYIDLQYRIAKGYQNSPDLRLTWLQNMAKDHTKYHNFTEAGMCLVHSAALVAEYLSLLVDKRYLPVGCVDFCNISTNSIEESAVSDDVISPGEEGICTGKYFSETGLLGLLEHAVHMFKNAQMYELINEVDKLLIPILEARRDFKKLHMLHQRLGEAFSKIMSTAGKRMMGTYFRVAFYGSLFGDIDTEEFIYKEPAITKLPEISNRLLSFYADKFGSSRIEIIKDSNVVDPTKLDEEKGYIQITYVEPHFLEYEQEERSTYFEKNNNLRRFIFVTPFTPSGKAHGELSNQYKRKTVLTVANAFPYIKTRINVTQREELVLTPIEVAIEDVQSKIEELKKAMCQHKTDVKMLQMVLQGCIGTTVNQGPFEIANVFLSDFEKDRNGVSNITRHHHKLRLCFKEFVKRCSDALSLNKSLISQDQRAYQKELERNYHTFVEKLEPLLKSKFGQLRGSLRREGSSQIKARPVSLNVDPHSSNI</sequence>
<dbReference type="CDD" id="cd11695">
    <property type="entry name" value="DHR2_DOCK_C"/>
    <property type="match status" value="1"/>
</dbReference>
<feature type="region of interest" description="Disordered" evidence="4">
    <location>
        <begin position="2089"/>
        <end position="2110"/>
    </location>
</feature>
<feature type="compositionally biased region" description="Basic and acidic residues" evidence="4">
    <location>
        <begin position="1"/>
        <end position="11"/>
    </location>
</feature>
<dbReference type="Pfam" id="PF20422">
    <property type="entry name" value="DHR-2_Lobe_B"/>
    <property type="match status" value="1"/>
</dbReference>
<dbReference type="InterPro" id="IPR035892">
    <property type="entry name" value="C2_domain_sf"/>
</dbReference>
<accession>A0A7M5X2J4</accession>
<dbReference type="InterPro" id="IPR027007">
    <property type="entry name" value="C2_DOCK-type_domain"/>
</dbReference>
<dbReference type="Proteomes" id="UP000594262">
    <property type="component" value="Unplaced"/>
</dbReference>
<dbReference type="InterPro" id="IPR043161">
    <property type="entry name" value="DOCK_C_lobe_A"/>
</dbReference>